<dbReference type="GO" id="GO:0008408">
    <property type="term" value="F:3'-5' exonuclease activity"/>
    <property type="evidence" value="ECO:0007669"/>
    <property type="project" value="InterPro"/>
</dbReference>
<sequence>MKASLETLEQHFATVIAANELSHAYLFVGATNSGKMTLAQWIAQRLFCTNVKDGQPCGECAECRRIEEGNNPDYLVIQRATRTIGVDEIRGLKQELSKSGLEGRQRVFVIQDADKMTPAAANSLLKFLEEPASQVVIILTTTRLARILPTIQSRLQIVTLQSPTLATREQAIQQLGVDSTFSHVLSTTQFSLEDIQGWLEQVDAVQLQQTFWRWLTQILARKDSAFTLVQTQILSTFKEQKLQQLLPDLLLAALSDLFTVKFALNRPLNWTNQQENLQQFANQFSTQQVTALLEIVLGLRSMQEANVSFQNVLEYTTLRLLVVLA</sequence>
<keyword evidence="2" id="KW-1185">Reference proteome</keyword>
<gene>
    <name evidence="1" type="ORF">FC84_GL001299</name>
</gene>
<dbReference type="InterPro" id="IPR027417">
    <property type="entry name" value="P-loop_NTPase"/>
</dbReference>
<organism evidence="1 2">
    <name type="scientific">Lapidilactobacillus dextrinicus DSM 20335</name>
    <dbReference type="NCBI Taxonomy" id="1423738"/>
    <lineage>
        <taxon>Bacteria</taxon>
        <taxon>Bacillati</taxon>
        <taxon>Bacillota</taxon>
        <taxon>Bacilli</taxon>
        <taxon>Lactobacillales</taxon>
        <taxon>Lactobacillaceae</taxon>
        <taxon>Lapidilactobacillus</taxon>
    </lineage>
</organism>
<evidence type="ECO:0000313" key="1">
    <source>
        <dbReference type="EMBL" id="KRM79134.1"/>
    </source>
</evidence>
<dbReference type="Gene3D" id="3.40.50.300">
    <property type="entry name" value="P-loop containing nucleotide triphosphate hydrolases"/>
    <property type="match status" value="1"/>
</dbReference>
<evidence type="ECO:0000313" key="2">
    <source>
        <dbReference type="Proteomes" id="UP000051813"/>
    </source>
</evidence>
<dbReference type="Pfam" id="PF13177">
    <property type="entry name" value="DNA_pol3_delta2"/>
    <property type="match status" value="1"/>
</dbReference>
<name>A0A0R2BHZ2_9LACO</name>
<dbReference type="SUPFAM" id="SSF52540">
    <property type="entry name" value="P-loop containing nucleoside triphosphate hydrolases"/>
    <property type="match status" value="1"/>
</dbReference>
<dbReference type="OrthoDB" id="9810148at2"/>
<dbReference type="AlphaFoldDB" id="A0A0R2BHZ2"/>
<dbReference type="STRING" id="1423738.FC84_GL001299"/>
<proteinExistence type="predicted"/>
<dbReference type="RefSeq" id="WP_057754767.1">
    <property type="nucleotide sequence ID" value="NZ_AYYK01000004.1"/>
</dbReference>
<dbReference type="PANTHER" id="PTHR11669">
    <property type="entry name" value="REPLICATION FACTOR C / DNA POLYMERASE III GAMMA-TAU SUBUNIT"/>
    <property type="match status" value="1"/>
</dbReference>
<dbReference type="NCBIfam" id="TIGR00678">
    <property type="entry name" value="holB"/>
    <property type="match status" value="1"/>
</dbReference>
<protein>
    <submittedName>
        <fullName evidence="1">DNA polymerase III subunit delta</fullName>
    </submittedName>
</protein>
<dbReference type="PATRIC" id="fig|1423738.3.peg.1314"/>
<accession>A0A0R2BHZ2</accession>
<comment type="caution">
    <text evidence="1">The sequence shown here is derived from an EMBL/GenBank/DDBJ whole genome shotgun (WGS) entry which is preliminary data.</text>
</comment>
<dbReference type="InterPro" id="IPR050238">
    <property type="entry name" value="DNA_Rep/Repair_Clamp_Loader"/>
</dbReference>
<dbReference type="GO" id="GO:0003887">
    <property type="term" value="F:DNA-directed DNA polymerase activity"/>
    <property type="evidence" value="ECO:0007669"/>
    <property type="project" value="InterPro"/>
</dbReference>
<dbReference type="Proteomes" id="UP000051813">
    <property type="component" value="Unassembled WGS sequence"/>
</dbReference>
<dbReference type="EMBL" id="AYYK01000004">
    <property type="protein sequence ID" value="KRM79134.1"/>
    <property type="molecule type" value="Genomic_DNA"/>
</dbReference>
<dbReference type="PANTHER" id="PTHR11669:SF8">
    <property type="entry name" value="DNA POLYMERASE III SUBUNIT DELTA"/>
    <property type="match status" value="1"/>
</dbReference>
<reference evidence="1 2" key="1">
    <citation type="journal article" date="2015" name="Genome Announc.">
        <title>Expanding the biotechnology potential of lactobacilli through comparative genomics of 213 strains and associated genera.</title>
        <authorList>
            <person name="Sun Z."/>
            <person name="Harris H.M."/>
            <person name="McCann A."/>
            <person name="Guo C."/>
            <person name="Argimon S."/>
            <person name="Zhang W."/>
            <person name="Yang X."/>
            <person name="Jeffery I.B."/>
            <person name="Cooney J.C."/>
            <person name="Kagawa T.F."/>
            <person name="Liu W."/>
            <person name="Song Y."/>
            <person name="Salvetti E."/>
            <person name="Wrobel A."/>
            <person name="Rasinkangas P."/>
            <person name="Parkhill J."/>
            <person name="Rea M.C."/>
            <person name="O'Sullivan O."/>
            <person name="Ritari J."/>
            <person name="Douillard F.P."/>
            <person name="Paul Ross R."/>
            <person name="Yang R."/>
            <person name="Briner A.E."/>
            <person name="Felis G.E."/>
            <person name="de Vos W.M."/>
            <person name="Barrangou R."/>
            <person name="Klaenhammer T.R."/>
            <person name="Caufield P.W."/>
            <person name="Cui Y."/>
            <person name="Zhang H."/>
            <person name="O'Toole P.W."/>
        </authorList>
    </citation>
    <scope>NUCLEOTIDE SEQUENCE [LARGE SCALE GENOMIC DNA]</scope>
    <source>
        <strain evidence="1 2">DSM 20335</strain>
    </source>
</reference>
<dbReference type="GO" id="GO:0006261">
    <property type="term" value="P:DNA-templated DNA replication"/>
    <property type="evidence" value="ECO:0007669"/>
    <property type="project" value="TreeGrafter"/>
</dbReference>
<dbReference type="InterPro" id="IPR004622">
    <property type="entry name" value="DNA_pol_HolB"/>
</dbReference>